<evidence type="ECO:0000256" key="5">
    <source>
        <dbReference type="ARBA" id="ARBA00022801"/>
    </source>
</evidence>
<comment type="PTM">
    <text evidence="7">The conversion to 3-oxoalanine (also known as C-formylglycine, FGly), of a serine or cysteine residue in prokaryotes and of a cysteine residue in eukaryotes, is critical for catalytic activity.</text>
</comment>
<dbReference type="InterPro" id="IPR017850">
    <property type="entry name" value="Alkaline_phosphatase_core_sf"/>
</dbReference>
<dbReference type="InterPro" id="IPR024607">
    <property type="entry name" value="Sulfatase_CS"/>
</dbReference>
<sequence length="509" mass="56578">MTVACDSSVKAGQQKPNIIVFLVDDMGLMDASVPFLTDPEGQPVEHPLNRWYRTPNMQRLADQGVRFSQFYAQSVSSPSRTSLLTGQNATRHGVTNWIYSESNNRNTYGPPDWNWMGLDSSDYTLPRMLSDAGYRTIHVGKAHFGPFGSQGEDPLALGFDVNVAGCSIGEPGSYYGRDGYGLYGGTRSRAVPGLEEFFEDDVFLTDALTLRAEEEMSRAIEEGVPFYLNMAHYAVHAPFMSDPRYMQNYDADTSYSVSAKKFATLIEGMDRSLGEIMDFLEEKGVAENTLIFFLGDNGSDAPIGEERGYGSSAPLRGKKGTEFEGGIRVPFIVAWAAPEDGRSVRRGQLARNTSGAQRLLPIPQGEIRTQMGTIMDIYPTIAALVGARVPETHPVDGHDLSRIIVRGEDRRHPDTFLMHFPHDHRGKYFTAYREDDWKLIYYWSPEKPSAAHCVLYDLASDPCETEDVSARYPDVTASLLEHMAAQLEREGARYPVDSAGRPLSVHLLP</sequence>
<protein>
    <submittedName>
        <fullName evidence="9">Sulfatase-like hydrolase/transferase</fullName>
    </submittedName>
</protein>
<dbReference type="SUPFAM" id="SSF53649">
    <property type="entry name" value="Alkaline phosphatase-like"/>
    <property type="match status" value="1"/>
</dbReference>
<proteinExistence type="inferred from homology"/>
<feature type="modified residue" description="3-oxoalanine (Ser)" evidence="7">
    <location>
        <position position="76"/>
    </location>
</feature>
<dbReference type="PANTHER" id="PTHR42693:SF42">
    <property type="entry name" value="ARYLSULFATASE G"/>
    <property type="match status" value="1"/>
</dbReference>
<evidence type="ECO:0000259" key="8">
    <source>
        <dbReference type="Pfam" id="PF00884"/>
    </source>
</evidence>
<evidence type="ECO:0000313" key="10">
    <source>
        <dbReference type="Proteomes" id="UP000886744"/>
    </source>
</evidence>
<gene>
    <name evidence="9" type="ORF">IAC94_03570</name>
</gene>
<reference evidence="9" key="2">
    <citation type="journal article" date="2021" name="PeerJ">
        <title>Extensive microbial diversity within the chicken gut microbiome revealed by metagenomics and culture.</title>
        <authorList>
            <person name="Gilroy R."/>
            <person name="Ravi A."/>
            <person name="Getino M."/>
            <person name="Pursley I."/>
            <person name="Horton D.L."/>
            <person name="Alikhan N.F."/>
            <person name="Baker D."/>
            <person name="Gharbi K."/>
            <person name="Hall N."/>
            <person name="Watson M."/>
            <person name="Adriaenssens E.M."/>
            <person name="Foster-Nyarko E."/>
            <person name="Jarju S."/>
            <person name="Secka A."/>
            <person name="Antonio M."/>
            <person name="Oren A."/>
            <person name="Chaudhuri R.R."/>
            <person name="La Ragione R."/>
            <person name="Hildebrand F."/>
            <person name="Pallen M.J."/>
        </authorList>
    </citation>
    <scope>NUCLEOTIDE SEQUENCE</scope>
    <source>
        <strain evidence="9">ChiHjej13B12-12457</strain>
    </source>
</reference>
<dbReference type="GO" id="GO:0046872">
    <property type="term" value="F:metal ion binding"/>
    <property type="evidence" value="ECO:0007669"/>
    <property type="project" value="UniProtKB-KW"/>
</dbReference>
<feature type="domain" description="Sulfatase N-terminal" evidence="8">
    <location>
        <begin position="50"/>
        <end position="386"/>
    </location>
</feature>
<evidence type="ECO:0000256" key="2">
    <source>
        <dbReference type="ARBA" id="ARBA00008779"/>
    </source>
</evidence>
<organism evidence="9 10">
    <name type="scientific">Candidatus Coprenecus avistercoris</name>
    <dbReference type="NCBI Taxonomy" id="2840730"/>
    <lineage>
        <taxon>Bacteria</taxon>
        <taxon>Pseudomonadati</taxon>
        <taxon>Bacteroidota</taxon>
        <taxon>Bacteroidia</taxon>
        <taxon>Bacteroidales</taxon>
        <taxon>Rikenellaceae</taxon>
        <taxon>Rikenellaceae incertae sedis</taxon>
        <taxon>Candidatus Coprenecus</taxon>
    </lineage>
</organism>
<dbReference type="AlphaFoldDB" id="A0A9D1J6F2"/>
<keyword evidence="3" id="KW-0479">Metal-binding</keyword>
<dbReference type="EMBL" id="DVHI01000044">
    <property type="protein sequence ID" value="HIR62587.1"/>
    <property type="molecule type" value="Genomic_DNA"/>
</dbReference>
<keyword evidence="4" id="KW-0732">Signal</keyword>
<dbReference type="InterPro" id="IPR050738">
    <property type="entry name" value="Sulfatase"/>
</dbReference>
<comment type="cofactor">
    <cofactor evidence="1">
        <name>Ca(2+)</name>
        <dbReference type="ChEBI" id="CHEBI:29108"/>
    </cofactor>
</comment>
<evidence type="ECO:0000256" key="4">
    <source>
        <dbReference type="ARBA" id="ARBA00022729"/>
    </source>
</evidence>
<evidence type="ECO:0000256" key="1">
    <source>
        <dbReference type="ARBA" id="ARBA00001913"/>
    </source>
</evidence>
<evidence type="ECO:0000313" key="9">
    <source>
        <dbReference type="EMBL" id="HIR62587.1"/>
    </source>
</evidence>
<keyword evidence="6" id="KW-0106">Calcium</keyword>
<keyword evidence="5 9" id="KW-0378">Hydrolase</keyword>
<evidence type="ECO:0000256" key="7">
    <source>
        <dbReference type="PIRSR" id="PIRSR600917-52"/>
    </source>
</evidence>
<comment type="caution">
    <text evidence="9">The sequence shown here is derived from an EMBL/GenBank/DDBJ whole genome shotgun (WGS) entry which is preliminary data.</text>
</comment>
<dbReference type="Gene3D" id="3.30.1120.10">
    <property type="match status" value="1"/>
</dbReference>
<dbReference type="GO" id="GO:0004065">
    <property type="term" value="F:arylsulfatase activity"/>
    <property type="evidence" value="ECO:0007669"/>
    <property type="project" value="TreeGrafter"/>
</dbReference>
<reference evidence="9" key="1">
    <citation type="submission" date="2020-10" db="EMBL/GenBank/DDBJ databases">
        <authorList>
            <person name="Gilroy R."/>
        </authorList>
    </citation>
    <scope>NUCLEOTIDE SEQUENCE</scope>
    <source>
        <strain evidence="9">ChiHjej13B12-12457</strain>
    </source>
</reference>
<name>A0A9D1J6F2_9BACT</name>
<dbReference type="Gene3D" id="3.40.720.10">
    <property type="entry name" value="Alkaline Phosphatase, subunit A"/>
    <property type="match status" value="1"/>
</dbReference>
<dbReference type="PROSITE" id="PS00523">
    <property type="entry name" value="SULFATASE_1"/>
    <property type="match status" value="1"/>
</dbReference>
<dbReference type="Proteomes" id="UP000886744">
    <property type="component" value="Unassembled WGS sequence"/>
</dbReference>
<evidence type="ECO:0000256" key="3">
    <source>
        <dbReference type="ARBA" id="ARBA00022723"/>
    </source>
</evidence>
<evidence type="ECO:0000256" key="6">
    <source>
        <dbReference type="ARBA" id="ARBA00022837"/>
    </source>
</evidence>
<comment type="similarity">
    <text evidence="2">Belongs to the sulfatase family.</text>
</comment>
<dbReference type="InterPro" id="IPR000917">
    <property type="entry name" value="Sulfatase_N"/>
</dbReference>
<dbReference type="Pfam" id="PF00884">
    <property type="entry name" value="Sulfatase"/>
    <property type="match status" value="1"/>
</dbReference>
<dbReference type="PANTHER" id="PTHR42693">
    <property type="entry name" value="ARYLSULFATASE FAMILY MEMBER"/>
    <property type="match status" value="1"/>
</dbReference>
<accession>A0A9D1J6F2</accession>